<dbReference type="Proteomes" id="UP000291404">
    <property type="component" value="Unassembled WGS sequence"/>
</dbReference>
<keyword evidence="1" id="KW-0732">Signal</keyword>
<dbReference type="EMBL" id="PITI01000184">
    <property type="protein sequence ID" value="TBU08091.1"/>
    <property type="molecule type" value="Genomic_DNA"/>
</dbReference>
<dbReference type="AlphaFoldDB" id="A0A4Q9LL51"/>
<dbReference type="VEuPathDB" id="MicrosporidiaDB:CWI36_0184p0050"/>
<keyword evidence="3" id="KW-1185">Reference proteome</keyword>
<evidence type="ECO:0000256" key="1">
    <source>
        <dbReference type="SAM" id="SignalP"/>
    </source>
</evidence>
<accession>A0A4Q9LL51</accession>
<feature type="chain" id="PRO_5020291705" evidence="1">
    <location>
        <begin position="17"/>
        <end position="416"/>
    </location>
</feature>
<organism evidence="2 3">
    <name type="scientific">Hamiltosporidium magnivora</name>
    <dbReference type="NCBI Taxonomy" id="148818"/>
    <lineage>
        <taxon>Eukaryota</taxon>
        <taxon>Fungi</taxon>
        <taxon>Fungi incertae sedis</taxon>
        <taxon>Microsporidia</taxon>
        <taxon>Dubosqiidae</taxon>
        <taxon>Hamiltosporidium</taxon>
    </lineage>
</organism>
<feature type="signal peptide" evidence="1">
    <location>
        <begin position="1"/>
        <end position="16"/>
    </location>
</feature>
<evidence type="ECO:0000313" key="3">
    <source>
        <dbReference type="Proteomes" id="UP000291404"/>
    </source>
</evidence>
<evidence type="ECO:0000313" key="2">
    <source>
        <dbReference type="EMBL" id="TBU08091.1"/>
    </source>
</evidence>
<protein>
    <submittedName>
        <fullName evidence="2">Uncharacterized protein</fullName>
    </submittedName>
</protein>
<reference evidence="2 3" key="1">
    <citation type="submission" date="2017-12" db="EMBL/GenBank/DDBJ databases">
        <authorList>
            <person name="Pombert J.-F."/>
            <person name="Haag K.L."/>
            <person name="Ebert D."/>
        </authorList>
    </citation>
    <scope>NUCLEOTIDE SEQUENCE [LARGE SCALE GENOMIC DNA]</scope>
    <source>
        <strain evidence="2">BE-OM-2</strain>
    </source>
</reference>
<dbReference type="VEuPathDB" id="MicrosporidiaDB:CWI39_0204p0040"/>
<proteinExistence type="predicted"/>
<gene>
    <name evidence="2" type="ORF">CWI36_0184p0050</name>
</gene>
<name>A0A4Q9LL51_9MICR</name>
<sequence>MLIILFIKLLSSFLNPDLDDSSEHLSEKRVQLKKITEKMPYETEIKDPVTNPDLIIPGLREELLYETILNLNSFLFIIEINNMSDKYLEKIIETVIFIGRNKILNLKKHKNNLKDELWKLFDIFSNFSRKIDLSKDSKLKKALEFRNYYFDRDKSQIAKSLFIEELHELKKNLQKYSSDEILELIEVKDFDTKDFKYSKMIKALRRSIIETQNLSKSIQREKREFIQEFIESNAPISQYNHKKLNEIRMEFNLGGSIFEPNLLFQICSDLILGEKEEVIVKAISKILKPIENLELYLRHKTNTERKEEILKFLYSCLKEQASKFRDEIDDAFRARSELMGKYLEKETEQSIIQKEKSIDKYQENFIQDMISRFSEINEAALTNFMVINKDIVHKYIRFLNTGSTKEKSSLIEHFSE</sequence>
<comment type="caution">
    <text evidence="2">The sequence shown here is derived from an EMBL/GenBank/DDBJ whole genome shotgun (WGS) entry which is preliminary data.</text>
</comment>